<reference evidence="4" key="2">
    <citation type="submission" date="2015-06" db="EMBL/GenBank/DDBJ databases">
        <title>Salimicrobium jeotgali MJ3, isolated from Myulchi jeot, a traditional Korean fermented seafood.</title>
        <authorList>
            <person name="Kim K.H."/>
            <person name="Jeon C.O."/>
            <person name="Jin H.M."/>
        </authorList>
    </citation>
    <scope>NUCLEOTIDE SEQUENCE [LARGE SCALE GENOMIC DNA]</scope>
    <source>
        <strain evidence="4">MJ3</strain>
    </source>
</reference>
<keyword evidence="3" id="KW-1185">Reference proteome</keyword>
<accession>K2G7K8</accession>
<evidence type="ECO:0000313" key="2">
    <source>
        <dbReference type="EMBL" id="EKE30382.1"/>
    </source>
</evidence>
<reference evidence="2 3" key="1">
    <citation type="journal article" date="2012" name="J. Bacteriol.">
        <title>Draft Genome Sequence of Salimicrobium sp. Strain MJ3, Isolated from Myulchi-Jeot, Korean Fermented Seafood.</title>
        <authorList>
            <person name="Lee S.H."/>
            <person name="Jung J.Y."/>
            <person name="Jeon C.O."/>
        </authorList>
    </citation>
    <scope>NUCLEOTIDE SEQUENCE [LARGE SCALE GENOMIC DNA]</scope>
    <source>
        <strain evidence="2 3">MJ3</strain>
    </source>
</reference>
<evidence type="ECO:0000313" key="4">
    <source>
        <dbReference type="Proteomes" id="UP000092654"/>
    </source>
</evidence>
<name>K2G7K8_9BACI</name>
<dbReference type="EMBL" id="AMPQ01000045">
    <property type="protein sequence ID" value="EKE30382.1"/>
    <property type="molecule type" value="Genomic_DNA"/>
</dbReference>
<evidence type="ECO:0000313" key="1">
    <source>
        <dbReference type="EMBL" id="AKG05621.1"/>
    </source>
</evidence>
<evidence type="ECO:0000313" key="3">
    <source>
        <dbReference type="Proteomes" id="UP000011746"/>
    </source>
</evidence>
<protein>
    <submittedName>
        <fullName evidence="2">Uncharacterized protein</fullName>
    </submittedName>
</protein>
<dbReference type="EMBL" id="CP011361">
    <property type="protein sequence ID" value="AKG05621.1"/>
    <property type="molecule type" value="Genomic_DNA"/>
</dbReference>
<organism evidence="2 3">
    <name type="scientific">Salimicrobium jeotgali</name>
    <dbReference type="NCBI Taxonomy" id="1230341"/>
    <lineage>
        <taxon>Bacteria</taxon>
        <taxon>Bacillati</taxon>
        <taxon>Bacillota</taxon>
        <taxon>Bacilli</taxon>
        <taxon>Bacillales</taxon>
        <taxon>Bacillaceae</taxon>
        <taxon>Salimicrobium</taxon>
    </lineage>
</organism>
<dbReference type="KEGG" id="sje:AAV35_013215"/>
<dbReference type="Proteomes" id="UP000011746">
    <property type="component" value="Unassembled WGS sequence"/>
</dbReference>
<dbReference type="STRING" id="1230341.AAV35_013215"/>
<dbReference type="AlphaFoldDB" id="K2G7K8"/>
<sequence length="67" mass="7713">MNRKAYAFRFFLYSLIIIQRGRNNGRDLHVSLPCAPNLYSAGSFLKAGVIFNEIETGMKLIYKKSRI</sequence>
<proteinExistence type="predicted"/>
<reference evidence="1" key="3">
    <citation type="submission" date="2016-11" db="EMBL/GenBank/DDBJ databases">
        <title>Salimicrobium jeotgali MJ3, isolated from Myulchi jeot, a traditional Korean fermented seafood.</title>
        <authorList>
            <person name="Kim K.H."/>
            <person name="Jeon C.O."/>
            <person name="Jin H.M."/>
        </authorList>
    </citation>
    <scope>NUCLEOTIDE SEQUENCE</scope>
    <source>
        <strain evidence="1">MJ3</strain>
    </source>
</reference>
<gene>
    <name evidence="1" type="ORF">AAV35_013215</name>
    <name evidence="2" type="ORF">MJ3_13114</name>
</gene>
<dbReference type="Proteomes" id="UP000092654">
    <property type="component" value="Chromosome"/>
</dbReference>